<protein>
    <submittedName>
        <fullName evidence="1">Uncharacterized protein</fullName>
    </submittedName>
</protein>
<sequence>MHYHSVFQNVLPEAIAMVYSPKEMKSITFNLTPNHGLDVISSCRKKGFHTHPTYPPLTMVSHHVVNDLYGNLTVQDFRQNYQRETWDLSIGRSSGYDFPDLFERMLQVKKSDTKLTSHGRIRKSEVTFVHLQK</sequence>
<keyword evidence="2" id="KW-1185">Reference proteome</keyword>
<proteinExistence type="predicted"/>
<name>A0ABD2N5J8_9CUCU</name>
<organism evidence="1 2">
    <name type="scientific">Cryptolaemus montrouzieri</name>
    <dbReference type="NCBI Taxonomy" id="559131"/>
    <lineage>
        <taxon>Eukaryota</taxon>
        <taxon>Metazoa</taxon>
        <taxon>Ecdysozoa</taxon>
        <taxon>Arthropoda</taxon>
        <taxon>Hexapoda</taxon>
        <taxon>Insecta</taxon>
        <taxon>Pterygota</taxon>
        <taxon>Neoptera</taxon>
        <taxon>Endopterygota</taxon>
        <taxon>Coleoptera</taxon>
        <taxon>Polyphaga</taxon>
        <taxon>Cucujiformia</taxon>
        <taxon>Coccinelloidea</taxon>
        <taxon>Coccinellidae</taxon>
        <taxon>Scymninae</taxon>
        <taxon>Scymnini</taxon>
        <taxon>Cryptolaemus</taxon>
    </lineage>
</organism>
<dbReference type="Gene3D" id="3.40.140.10">
    <property type="entry name" value="Cytidine Deaminase, domain 2"/>
    <property type="match status" value="1"/>
</dbReference>
<gene>
    <name evidence="1" type="ORF">HHI36_014993</name>
</gene>
<dbReference type="PANTHER" id="PTHR12947">
    <property type="entry name" value="AMSH-LIKE PROTEASE"/>
    <property type="match status" value="1"/>
</dbReference>
<accession>A0ABD2N5J8</accession>
<dbReference type="PANTHER" id="PTHR12947:SF13">
    <property type="entry name" value="FI19924P1"/>
    <property type="match status" value="1"/>
</dbReference>
<dbReference type="AlphaFoldDB" id="A0ABD2N5J8"/>
<evidence type="ECO:0000313" key="2">
    <source>
        <dbReference type="Proteomes" id="UP001516400"/>
    </source>
</evidence>
<evidence type="ECO:0000313" key="1">
    <source>
        <dbReference type="EMBL" id="KAL3273559.1"/>
    </source>
</evidence>
<dbReference type="Proteomes" id="UP001516400">
    <property type="component" value="Unassembled WGS sequence"/>
</dbReference>
<reference evidence="1 2" key="1">
    <citation type="journal article" date="2021" name="BMC Biol.">
        <title>Horizontally acquired antibacterial genes associated with adaptive radiation of ladybird beetles.</title>
        <authorList>
            <person name="Li H.S."/>
            <person name="Tang X.F."/>
            <person name="Huang Y.H."/>
            <person name="Xu Z.Y."/>
            <person name="Chen M.L."/>
            <person name="Du X.Y."/>
            <person name="Qiu B.Y."/>
            <person name="Chen P.T."/>
            <person name="Zhang W."/>
            <person name="Slipinski A."/>
            <person name="Escalona H.E."/>
            <person name="Waterhouse R.M."/>
            <person name="Zwick A."/>
            <person name="Pang H."/>
        </authorList>
    </citation>
    <scope>NUCLEOTIDE SEQUENCE [LARGE SCALE GENOMIC DNA]</scope>
    <source>
        <strain evidence="1">SYSU2018</strain>
    </source>
</reference>
<comment type="caution">
    <text evidence="1">The sequence shown here is derived from an EMBL/GenBank/DDBJ whole genome shotgun (WGS) entry which is preliminary data.</text>
</comment>
<dbReference type="EMBL" id="JABFTP020000062">
    <property type="protein sequence ID" value="KAL3273559.1"/>
    <property type="molecule type" value="Genomic_DNA"/>
</dbReference>